<dbReference type="AlphaFoldDB" id="A0A7V7TWP6"/>
<evidence type="ECO:0000313" key="2">
    <source>
        <dbReference type="Proteomes" id="UP000432089"/>
    </source>
</evidence>
<dbReference type="RefSeq" id="WP_150969760.1">
    <property type="nucleotide sequence ID" value="NZ_VZDO01000007.1"/>
</dbReference>
<dbReference type="InterPro" id="IPR022224">
    <property type="entry name" value="DUF3750"/>
</dbReference>
<gene>
    <name evidence="1" type="ORF">F6X38_10760</name>
</gene>
<name>A0A7V7TWP6_9HYPH</name>
<keyword evidence="2" id="KW-1185">Reference proteome</keyword>
<dbReference type="Proteomes" id="UP000432089">
    <property type="component" value="Unassembled WGS sequence"/>
</dbReference>
<organism evidence="1 2">
    <name type="scientific">Plantimonas leprariae</name>
    <dbReference type="NCBI Taxonomy" id="2615207"/>
    <lineage>
        <taxon>Bacteria</taxon>
        <taxon>Pseudomonadati</taxon>
        <taxon>Pseudomonadota</taxon>
        <taxon>Alphaproteobacteria</taxon>
        <taxon>Hyphomicrobiales</taxon>
        <taxon>Aurantimonadaceae</taxon>
        <taxon>Plantimonas</taxon>
    </lineage>
</organism>
<sequence length="248" mass="26912">MRILKFVLLAFVLVYLVPAGLAVAFWYAGNHPSSWRDADWTSAKLLPPASAARDAAVYVFAARTGGLKGAVSEHSWIVVKDEGAPSYERWDKVGWGSPIRRNAYPPDGRWYSNPPRLVLERHGEATKAIIPAVRRAIETYPFAMQGGYHIFPGPNSNTFVEHVLRNVPGLRTTLPPAAIGRDFPSDGRFAEWDGDRGDLRLSILGYAGVAAGATSGFEVNILGLVAGIDPRRLAVKVPAFGTYALLAA</sequence>
<dbReference type="EMBL" id="VZDO01000007">
    <property type="protein sequence ID" value="KAB0680040.1"/>
    <property type="molecule type" value="Genomic_DNA"/>
</dbReference>
<protein>
    <submittedName>
        <fullName evidence="1">DUF3750 domain-containing protein</fullName>
    </submittedName>
</protein>
<evidence type="ECO:0000313" key="1">
    <source>
        <dbReference type="EMBL" id="KAB0680040.1"/>
    </source>
</evidence>
<proteinExistence type="predicted"/>
<comment type="caution">
    <text evidence="1">The sequence shown here is derived from an EMBL/GenBank/DDBJ whole genome shotgun (WGS) entry which is preliminary data.</text>
</comment>
<accession>A0A7V7TWP6</accession>
<dbReference type="Pfam" id="PF12570">
    <property type="entry name" value="DUF3750"/>
    <property type="match status" value="1"/>
</dbReference>
<reference evidence="1 2" key="1">
    <citation type="submission" date="2019-09" db="EMBL/GenBank/DDBJ databases">
        <title>YIM 132180 draft genome.</title>
        <authorList>
            <person name="Zhang K."/>
        </authorList>
    </citation>
    <scope>NUCLEOTIDE SEQUENCE [LARGE SCALE GENOMIC DNA]</scope>
    <source>
        <strain evidence="1 2">YIM 132180</strain>
    </source>
</reference>